<sequence length="181" mass="19524">MWFRERREVRARRMRLSEVADNVGARSGVVLGEKRTGGAGIGSSPVSLVILTLRPGVEDEVARTQIDAAVAVGYVRPPTPPCGKGQSCSFHGQPDLPMLTIETYSPGERFSFFQPVPDGHTGVIVSLSQHASARRRSGVAFGVATTGEVTTPTVRLRRKDFDAALLDLLCDAVLTGHEARR</sequence>
<gene>
    <name evidence="1" type="ORF">SAMN05216195_102865</name>
</gene>
<dbReference type="Proteomes" id="UP000199028">
    <property type="component" value="Unassembled WGS sequence"/>
</dbReference>
<organism evidence="1 2">
    <name type="scientific">Lentzea flaviverrucosa</name>
    <dbReference type="NCBI Taxonomy" id="200379"/>
    <lineage>
        <taxon>Bacteria</taxon>
        <taxon>Bacillati</taxon>
        <taxon>Actinomycetota</taxon>
        <taxon>Actinomycetes</taxon>
        <taxon>Pseudonocardiales</taxon>
        <taxon>Pseudonocardiaceae</taxon>
        <taxon>Lentzea</taxon>
    </lineage>
</organism>
<dbReference type="EMBL" id="FOFT01000002">
    <property type="protein sequence ID" value="SEQ61152.1"/>
    <property type="molecule type" value="Genomic_DNA"/>
</dbReference>
<name>A0A1H9HFW3_9PSEU</name>
<evidence type="ECO:0000313" key="2">
    <source>
        <dbReference type="Proteomes" id="UP000199028"/>
    </source>
</evidence>
<protein>
    <submittedName>
        <fullName evidence="1">Uncharacterized protein</fullName>
    </submittedName>
</protein>
<evidence type="ECO:0000313" key="1">
    <source>
        <dbReference type="EMBL" id="SEQ61152.1"/>
    </source>
</evidence>
<dbReference type="AlphaFoldDB" id="A0A1H9HFW3"/>
<keyword evidence="2" id="KW-1185">Reference proteome</keyword>
<accession>A0A1H9HFW3</accession>
<reference evidence="2" key="1">
    <citation type="submission" date="2016-10" db="EMBL/GenBank/DDBJ databases">
        <authorList>
            <person name="Varghese N."/>
            <person name="Submissions S."/>
        </authorList>
    </citation>
    <scope>NUCLEOTIDE SEQUENCE [LARGE SCALE GENOMIC DNA]</scope>
    <source>
        <strain evidence="2">CGMCC 4.578</strain>
    </source>
</reference>
<proteinExistence type="predicted"/>